<sequence>MRIMQVYELGEERAGDGSDVGYVSKEEGGAIMMVLILCFSSLSLVLVLFLMAVLSIRRKLGMSDRDIEREEENQVYMELDSEEQELYFQSKEYLAANPYFRDALTLSQNLLIQEKGVQAWEFVKDAMLTNNDLVVVNRSEITFFKQFECSIQTNLPMPTQNDVYYFESKIYSLPDPANTRISIGLSIKPYPWFRLPGRHANSICYDSNGYRRFNQPLQPKGEAPFPELIEGDVVGVGYRVRSGTVFFTRNGKKVNEQKIGGHIKHFKVPEHGQLFPTIGASNLCSVHVNLGQIGYVFVEANVKKWGYGPLEGNGPAPPAYNKYNSDILLERSEIDDDNDLSERENDFPPNFWEINPPHDATLRDKCSYDAYADVNSHDERITLNTISNEPPSYDRISSGPSDAEDTASHSLMDASCNDPQQENVDSFAFSESTRDEAGDHGHMFDSATEADPLQPKNTDDE</sequence>
<feature type="domain" description="B30.2/SPRY" evidence="7">
    <location>
        <begin position="102"/>
        <end position="295"/>
    </location>
</feature>
<name>G8YFB2_PICSO</name>
<dbReference type="SMART" id="SM00449">
    <property type="entry name" value="SPRY"/>
    <property type="match status" value="1"/>
</dbReference>
<accession>G8YFB2</accession>
<dbReference type="STRING" id="559304.G8YFB2"/>
<feature type="transmembrane region" description="Helical" evidence="6">
    <location>
        <begin position="30"/>
        <end position="56"/>
    </location>
</feature>
<organism evidence="8 9">
    <name type="scientific">Pichia sorbitophila (strain ATCC MYA-4447 / BCRC 22081 / CBS 7064 / NBRC 10061 / NRRL Y-12695)</name>
    <name type="common">Hybrid yeast</name>
    <dbReference type="NCBI Taxonomy" id="559304"/>
    <lineage>
        <taxon>Eukaryota</taxon>
        <taxon>Fungi</taxon>
        <taxon>Dikarya</taxon>
        <taxon>Ascomycota</taxon>
        <taxon>Saccharomycotina</taxon>
        <taxon>Pichiomycetes</taxon>
        <taxon>Debaryomycetaceae</taxon>
        <taxon>Millerozyma</taxon>
    </lineage>
</organism>
<dbReference type="InterPro" id="IPR013320">
    <property type="entry name" value="ConA-like_dom_sf"/>
</dbReference>
<keyword evidence="3 6" id="KW-1133">Transmembrane helix</keyword>
<dbReference type="eggNOG" id="KOG1477">
    <property type="taxonomic scope" value="Eukaryota"/>
</dbReference>
<keyword evidence="4 6" id="KW-0472">Membrane</keyword>
<dbReference type="InterPro" id="IPR001870">
    <property type="entry name" value="B30.2/SPRY"/>
</dbReference>
<dbReference type="PROSITE" id="PS50188">
    <property type="entry name" value="B302_SPRY"/>
    <property type="match status" value="1"/>
</dbReference>
<dbReference type="OrthoDB" id="258495at2759"/>
<keyword evidence="9" id="KW-1185">Reference proteome</keyword>
<protein>
    <submittedName>
        <fullName evidence="8">Piso0_002538 protein</fullName>
    </submittedName>
</protein>
<reference evidence="8 9" key="1">
    <citation type="journal article" date="2012" name="G3 (Bethesda)">
        <title>Pichia sorbitophila, an interspecies yeast hybrid reveals early steps of genome resolution following polyploidization.</title>
        <authorList>
            <person name="Leh Louis V."/>
            <person name="Despons L."/>
            <person name="Friedrich A."/>
            <person name="Martin T."/>
            <person name="Durrens P."/>
            <person name="Casaregola S."/>
            <person name="Neuveglise C."/>
            <person name="Fairhead C."/>
            <person name="Marck C."/>
            <person name="Cruz J.A."/>
            <person name="Straub M.L."/>
            <person name="Kugler V."/>
            <person name="Sacerdot C."/>
            <person name="Uzunov Z."/>
            <person name="Thierry A."/>
            <person name="Weiss S."/>
            <person name="Bleykasten C."/>
            <person name="De Montigny J."/>
            <person name="Jacques N."/>
            <person name="Jung P."/>
            <person name="Lemaire M."/>
            <person name="Mallet S."/>
            <person name="Morel G."/>
            <person name="Richard G.F."/>
            <person name="Sarkar A."/>
            <person name="Savel G."/>
            <person name="Schacherer J."/>
            <person name="Seret M.L."/>
            <person name="Talla E."/>
            <person name="Samson G."/>
            <person name="Jubin C."/>
            <person name="Poulain J."/>
            <person name="Vacherie B."/>
            <person name="Barbe V."/>
            <person name="Pelletier E."/>
            <person name="Sherman D.J."/>
            <person name="Westhof E."/>
            <person name="Weissenbach J."/>
            <person name="Baret P.V."/>
            <person name="Wincker P."/>
            <person name="Gaillardin C."/>
            <person name="Dujon B."/>
            <person name="Souciet J.L."/>
        </authorList>
    </citation>
    <scope>NUCLEOTIDE SEQUENCE [LARGE SCALE GENOMIC DNA]</scope>
    <source>
        <strain evidence="9">ATCC MYA-4447 / BCRC 22081 / CBS 7064 / NBRC 10061 / NRRL Y-12695</strain>
    </source>
</reference>
<evidence type="ECO:0000256" key="4">
    <source>
        <dbReference type="ARBA" id="ARBA00023136"/>
    </source>
</evidence>
<evidence type="ECO:0000259" key="7">
    <source>
        <dbReference type="PROSITE" id="PS50188"/>
    </source>
</evidence>
<evidence type="ECO:0000256" key="3">
    <source>
        <dbReference type="ARBA" id="ARBA00022989"/>
    </source>
</evidence>
<gene>
    <name evidence="8" type="primary">Piso0_002538</name>
    <name evidence="8" type="ORF">GNLVRS01_PISO0I12350g</name>
</gene>
<dbReference type="FunCoup" id="G8YFB2">
    <property type="interactions" value="75"/>
</dbReference>
<evidence type="ECO:0000256" key="5">
    <source>
        <dbReference type="SAM" id="MobiDB-lite"/>
    </source>
</evidence>
<comment type="subcellular location">
    <subcellularLocation>
        <location evidence="1">Membrane</location>
        <topology evidence="1">Single-pass membrane protein</topology>
    </subcellularLocation>
</comment>
<dbReference type="InterPro" id="IPR043136">
    <property type="entry name" value="B30.2/SPRY_sf"/>
</dbReference>
<proteinExistence type="predicted"/>
<dbReference type="Gene3D" id="2.60.120.920">
    <property type="match status" value="1"/>
</dbReference>
<dbReference type="CDD" id="cd12910">
    <property type="entry name" value="SPRY_SSH4_like"/>
    <property type="match status" value="1"/>
</dbReference>
<dbReference type="OMA" id="NKYELNF"/>
<dbReference type="Proteomes" id="UP000005222">
    <property type="component" value="Chromosome I"/>
</dbReference>
<evidence type="ECO:0000256" key="6">
    <source>
        <dbReference type="SAM" id="Phobius"/>
    </source>
</evidence>
<feature type="region of interest" description="Disordered" evidence="5">
    <location>
        <begin position="385"/>
        <end position="461"/>
    </location>
</feature>
<dbReference type="AlphaFoldDB" id="G8YFB2"/>
<evidence type="ECO:0000313" key="8">
    <source>
        <dbReference type="EMBL" id="CCE81861.1"/>
    </source>
</evidence>
<dbReference type="InterPro" id="IPR050618">
    <property type="entry name" value="Ubq-SigPath_Reg"/>
</dbReference>
<dbReference type="HOGENOM" id="CLU_016552_4_1_1"/>
<evidence type="ECO:0000256" key="1">
    <source>
        <dbReference type="ARBA" id="ARBA00004167"/>
    </source>
</evidence>
<dbReference type="EMBL" id="FO082051">
    <property type="protein sequence ID" value="CCE81861.1"/>
    <property type="molecule type" value="Genomic_DNA"/>
</dbReference>
<evidence type="ECO:0000313" key="9">
    <source>
        <dbReference type="Proteomes" id="UP000005222"/>
    </source>
</evidence>
<evidence type="ECO:0000256" key="2">
    <source>
        <dbReference type="ARBA" id="ARBA00022692"/>
    </source>
</evidence>
<keyword evidence="2 6" id="KW-0812">Transmembrane</keyword>
<dbReference type="InParanoid" id="G8YFB2"/>
<dbReference type="Pfam" id="PF00622">
    <property type="entry name" value="SPRY"/>
    <property type="match status" value="1"/>
</dbReference>
<feature type="compositionally biased region" description="Basic and acidic residues" evidence="5">
    <location>
        <begin position="432"/>
        <end position="443"/>
    </location>
</feature>
<dbReference type="SUPFAM" id="SSF49899">
    <property type="entry name" value="Concanavalin A-like lectins/glucanases"/>
    <property type="match status" value="1"/>
</dbReference>
<dbReference type="GO" id="GO:0016020">
    <property type="term" value="C:membrane"/>
    <property type="evidence" value="ECO:0007669"/>
    <property type="project" value="UniProtKB-SubCell"/>
</dbReference>
<dbReference type="PANTHER" id="PTHR12864">
    <property type="entry name" value="RAN BINDING PROTEIN 9-RELATED"/>
    <property type="match status" value="1"/>
</dbReference>
<dbReference type="InterPro" id="IPR003877">
    <property type="entry name" value="SPRY_dom"/>
</dbReference>
<dbReference type="InterPro" id="IPR035780">
    <property type="entry name" value="SPRY_Ssh4-like"/>
</dbReference>